<dbReference type="GO" id="GO:0022857">
    <property type="term" value="F:transmembrane transporter activity"/>
    <property type="evidence" value="ECO:0007669"/>
    <property type="project" value="InterPro"/>
</dbReference>
<feature type="transmembrane region" description="Helical" evidence="1">
    <location>
        <begin position="63"/>
        <end position="89"/>
    </location>
</feature>
<feature type="transmembrane region" description="Helical" evidence="1">
    <location>
        <begin position="129"/>
        <end position="155"/>
    </location>
</feature>
<reference evidence="2" key="2">
    <citation type="journal article" date="2021" name="PeerJ">
        <title>Extensive microbial diversity within the chicken gut microbiome revealed by metagenomics and culture.</title>
        <authorList>
            <person name="Gilroy R."/>
            <person name="Ravi A."/>
            <person name="Getino M."/>
            <person name="Pursley I."/>
            <person name="Horton D.L."/>
            <person name="Alikhan N.F."/>
            <person name="Baker D."/>
            <person name="Gharbi K."/>
            <person name="Hall N."/>
            <person name="Watson M."/>
            <person name="Adriaenssens E.M."/>
            <person name="Foster-Nyarko E."/>
            <person name="Jarju S."/>
            <person name="Secka A."/>
            <person name="Antonio M."/>
            <person name="Oren A."/>
            <person name="Chaudhuri R.R."/>
            <person name="La Ragione R."/>
            <person name="Hildebrand F."/>
            <person name="Pallen M.J."/>
        </authorList>
    </citation>
    <scope>NUCLEOTIDE SEQUENCE</scope>
    <source>
        <strain evidence="2">ChiSjej1B19-3389</strain>
    </source>
</reference>
<dbReference type="Pfam" id="PF12822">
    <property type="entry name" value="ECF_trnsprt"/>
    <property type="match status" value="1"/>
</dbReference>
<keyword evidence="1" id="KW-1133">Transmembrane helix</keyword>
<keyword evidence="1" id="KW-0812">Transmembrane</keyword>
<feature type="transmembrane region" description="Helical" evidence="1">
    <location>
        <begin position="12"/>
        <end position="31"/>
    </location>
</feature>
<feature type="transmembrane region" description="Helical" evidence="1">
    <location>
        <begin position="95"/>
        <end position="117"/>
    </location>
</feature>
<dbReference type="InterPro" id="IPR024529">
    <property type="entry name" value="ECF_trnsprt_substrate-spec"/>
</dbReference>
<gene>
    <name evidence="2" type="ORF">IAD32_06795</name>
</gene>
<feature type="transmembrane region" description="Helical" evidence="1">
    <location>
        <begin position="37"/>
        <end position="56"/>
    </location>
</feature>
<proteinExistence type="predicted"/>
<evidence type="ECO:0000313" key="3">
    <source>
        <dbReference type="Proteomes" id="UP000886787"/>
    </source>
</evidence>
<dbReference type="EMBL" id="DVFW01000030">
    <property type="protein sequence ID" value="HIQ80976.1"/>
    <property type="molecule type" value="Genomic_DNA"/>
</dbReference>
<dbReference type="Proteomes" id="UP000886787">
    <property type="component" value="Unassembled WGS sequence"/>
</dbReference>
<protein>
    <submittedName>
        <fullName evidence="2">ECF transporter S component</fullName>
    </submittedName>
</protein>
<sequence length="211" mass="21918">MTQGKKLSKLQYMVITAVLAAIIVFLMFSGLGYIPTGFGFTITILMIPVAIGAILLGPAAGAILGAVFGLTSLATCFLGLDALGVALLAISPWKTAIVCVVPRILVGYLCGLIFKALNGKVFKTRKTDLLSYGVASISAALLNTLFFFAALWIFFGGDPTVTQYTGGSSNFFVLIGALGGINAIVEAVACLILGTAIAKALNMVMKRAAKI</sequence>
<dbReference type="AlphaFoldDB" id="A0A9D1CUQ7"/>
<accession>A0A9D1CUQ7</accession>
<reference evidence="2" key="1">
    <citation type="submission" date="2020-10" db="EMBL/GenBank/DDBJ databases">
        <authorList>
            <person name="Gilroy R."/>
        </authorList>
    </citation>
    <scope>NUCLEOTIDE SEQUENCE</scope>
    <source>
        <strain evidence="2">ChiSjej1B19-3389</strain>
    </source>
</reference>
<evidence type="ECO:0000313" key="2">
    <source>
        <dbReference type="EMBL" id="HIQ80976.1"/>
    </source>
</evidence>
<comment type="caution">
    <text evidence="2">The sequence shown here is derived from an EMBL/GenBank/DDBJ whole genome shotgun (WGS) entry which is preliminary data.</text>
</comment>
<dbReference type="Gene3D" id="1.10.1760.20">
    <property type="match status" value="1"/>
</dbReference>
<organism evidence="2 3">
    <name type="scientific">Candidatus Scatavimonas merdigallinarum</name>
    <dbReference type="NCBI Taxonomy" id="2840914"/>
    <lineage>
        <taxon>Bacteria</taxon>
        <taxon>Bacillati</taxon>
        <taxon>Bacillota</taxon>
        <taxon>Clostridia</taxon>
        <taxon>Eubacteriales</taxon>
        <taxon>Oscillospiraceae</taxon>
        <taxon>Oscillospiraceae incertae sedis</taxon>
        <taxon>Candidatus Scatavimonas</taxon>
    </lineage>
</organism>
<feature type="transmembrane region" description="Helical" evidence="1">
    <location>
        <begin position="171"/>
        <end position="197"/>
    </location>
</feature>
<evidence type="ECO:0000256" key="1">
    <source>
        <dbReference type="SAM" id="Phobius"/>
    </source>
</evidence>
<name>A0A9D1CUQ7_9FIRM</name>
<keyword evidence="1" id="KW-0472">Membrane</keyword>